<sequence>MFLSSKKSYLLLVLISFVQLTAMQPGIKKRSLRNMMKKHHKILKKGSKLSINHLPQKIRHELLTTTYRLDHPMFPVYLNDWVIKECAMPAYIVDMIGREITIIDIEKHLAKTKKFRFPHALYKEIGRKIAWLYIIPHIKNQAKNMIQNIIRKL</sequence>
<protein>
    <submittedName>
        <fullName evidence="1">Uncharacterized protein</fullName>
    </submittedName>
</protein>
<gene>
    <name evidence="1" type="ORF">S12H4_12688</name>
</gene>
<reference evidence="1" key="1">
    <citation type="journal article" date="2014" name="Front. Microbiol.">
        <title>High frequency of phylogenetically diverse reductive dehalogenase-homologous genes in deep subseafloor sedimentary metagenomes.</title>
        <authorList>
            <person name="Kawai M."/>
            <person name="Futagami T."/>
            <person name="Toyoda A."/>
            <person name="Takaki Y."/>
            <person name="Nishi S."/>
            <person name="Hori S."/>
            <person name="Arai W."/>
            <person name="Tsubouchi T."/>
            <person name="Morono Y."/>
            <person name="Uchiyama I."/>
            <person name="Ito T."/>
            <person name="Fujiyama A."/>
            <person name="Inagaki F."/>
            <person name="Takami H."/>
        </authorList>
    </citation>
    <scope>NUCLEOTIDE SEQUENCE</scope>
    <source>
        <strain evidence="1">Expedition CK06-06</strain>
    </source>
</reference>
<proteinExistence type="predicted"/>
<dbReference type="EMBL" id="BARW01006064">
    <property type="protein sequence ID" value="GAI85850.1"/>
    <property type="molecule type" value="Genomic_DNA"/>
</dbReference>
<dbReference type="AlphaFoldDB" id="X1TE17"/>
<accession>X1TE17</accession>
<evidence type="ECO:0000313" key="1">
    <source>
        <dbReference type="EMBL" id="GAI85850.1"/>
    </source>
</evidence>
<name>X1TE17_9ZZZZ</name>
<comment type="caution">
    <text evidence="1">The sequence shown here is derived from an EMBL/GenBank/DDBJ whole genome shotgun (WGS) entry which is preliminary data.</text>
</comment>
<organism evidence="1">
    <name type="scientific">marine sediment metagenome</name>
    <dbReference type="NCBI Taxonomy" id="412755"/>
    <lineage>
        <taxon>unclassified sequences</taxon>
        <taxon>metagenomes</taxon>
        <taxon>ecological metagenomes</taxon>
    </lineage>
</organism>